<dbReference type="AlphaFoldDB" id="A0AAN6BXY8"/>
<accession>A0AAN6BXY8</accession>
<evidence type="ECO:0000313" key="1">
    <source>
        <dbReference type="EMBL" id="KAF5234323.1"/>
    </source>
</evidence>
<dbReference type="EMBL" id="JAAMOD010000234">
    <property type="protein sequence ID" value="KAF5234323.1"/>
    <property type="molecule type" value="Genomic_DNA"/>
</dbReference>
<sequence>MSDSCFKRSWTFQESTAAYVTILLIKCDKSLIVADHLGNFQGEIQLPFCTLSLVLCKLCKTFGDYQMKALWFAERAAEIGSRHSRLWGGYSFVSCDWNILDQNERLRSLVGRCTSLYQDFEDHVFQTLPQWVHGNRYRCFALEAVQRLFTRECGFTADKLAILSNLCTLDIRLDATKLERLSYDLAASFLCLSILNGDLSLVRLEDGTRYDSLHLIDWETAIVGISKGAEVNQSMIDLMIGPPLFSWAPCLIQGLTESWRTGRPGAGRQPPSFRYHFSFEPPNDLLHIKGWLWKHEWTFDLSHLAKLFYRRRFNDTEWTERHDKSDLPGPRCDLQNCCKISDQGLLRQCFWDLIQFFIQKKNEVDLAEIIWASLLISEMSDESNGGTRMPDGSNDDRLRQRIHALDFDGFSNMVRLRNVVGDKGPPQFWMIQLVIHNGKLGLWRFTSQSTDQDVTHRPCYAFFYAQGQRSIFTPYRIPFQSVSRQEALDLQQYSLSWEVNVAGRSEATAAGSESTVSIISDDENGDPIKGFWDMDNRPAALYPIE</sequence>
<reference evidence="1 2" key="1">
    <citation type="submission" date="2020-02" db="EMBL/GenBank/DDBJ databases">
        <title>Identification and distribution of gene clusters putatively required for synthesis of sphingolipid metabolism inhibitors in phylogenetically diverse species of the filamentous fungus Fusarium.</title>
        <authorList>
            <person name="Kim H.-S."/>
            <person name="Busman M."/>
            <person name="Brown D.W."/>
            <person name="Divon H."/>
            <person name="Uhlig S."/>
            <person name="Proctor R.H."/>
        </authorList>
    </citation>
    <scope>NUCLEOTIDE SEQUENCE [LARGE SCALE GENOMIC DNA]</scope>
    <source>
        <strain evidence="1 2">NRRL 2903</strain>
    </source>
</reference>
<name>A0AAN6BXY8_FUSAU</name>
<evidence type="ECO:0008006" key="3">
    <source>
        <dbReference type="Google" id="ProtNLM"/>
    </source>
</evidence>
<gene>
    <name evidence="1" type="ORF">FAUST_7708</name>
</gene>
<proteinExistence type="predicted"/>
<dbReference type="Proteomes" id="UP000537989">
    <property type="component" value="Unassembled WGS sequence"/>
</dbReference>
<protein>
    <recommendedName>
        <fullName evidence="3">Heterokaryon incompatibility domain-containing protein</fullName>
    </recommendedName>
</protein>
<organism evidence="1 2">
    <name type="scientific">Fusarium austroamericanum</name>
    <dbReference type="NCBI Taxonomy" id="282268"/>
    <lineage>
        <taxon>Eukaryota</taxon>
        <taxon>Fungi</taxon>
        <taxon>Dikarya</taxon>
        <taxon>Ascomycota</taxon>
        <taxon>Pezizomycotina</taxon>
        <taxon>Sordariomycetes</taxon>
        <taxon>Hypocreomycetidae</taxon>
        <taxon>Hypocreales</taxon>
        <taxon>Nectriaceae</taxon>
        <taxon>Fusarium</taxon>
    </lineage>
</organism>
<keyword evidence="2" id="KW-1185">Reference proteome</keyword>
<comment type="caution">
    <text evidence="1">The sequence shown here is derived from an EMBL/GenBank/DDBJ whole genome shotgun (WGS) entry which is preliminary data.</text>
</comment>
<evidence type="ECO:0000313" key="2">
    <source>
        <dbReference type="Proteomes" id="UP000537989"/>
    </source>
</evidence>